<protein>
    <submittedName>
        <fullName>Amylase-pullulanase</fullName>
        <ecNumber>3.2.1.3</ecNumber>
    </submittedName>
</protein>
<dbReference type="EC" id="3.2.1.3"/>
<accession>Q9R4S3</accession>
<dbReference type="AlphaFoldDB" id="Q9R4S3"/>
<proteinExistence type="evidence at protein level"/>
<reference key="1">
    <citation type="journal article" date="1995" name="Eur. J. Biochem.">
        <title>Substrate specificity and detailed characterization of a bifunctional amylase-pullulanase enzyme from Bacillus circulans F-2 having two different active sites on one polypeptide.</title>
        <authorList>
            <person name="Kim C.H."/>
            <person name="Kim Y.S."/>
        </authorList>
    </citation>
    <scope>PROTEIN SEQUENCE</scope>
</reference>
<dbReference type="GO" id="GO:0004339">
    <property type="term" value="F:glucan 1,4-alpha-glucosidase activity"/>
    <property type="evidence" value="ECO:0007669"/>
    <property type="project" value="UniProtKB-EC"/>
</dbReference>
<name>Q9R4S3_NIACI</name>
<keyword id="KW-0903">Direct protein sequencing</keyword>
<sequence length="27" mass="2896">ADAKKTPQQQFDALWAAGIVTGYPDGF</sequence>
<dbReference type="PIR" id="S69372">
    <property type="entry name" value="S69372"/>
</dbReference>
<organism>
    <name type="scientific">Niallia circulans</name>
    <name type="common">Bacillus circulans</name>
    <dbReference type="NCBI Taxonomy" id="1397"/>
    <lineage>
        <taxon>Bacteria</taxon>
        <taxon>Bacillati</taxon>
        <taxon>Bacillota</taxon>
        <taxon>Bacilli</taxon>
        <taxon>Bacillales</taxon>
        <taxon>Bacillaceae</taxon>
        <taxon>Niallia</taxon>
    </lineage>
</organism>